<feature type="domain" description="HTH merR-type" evidence="2">
    <location>
        <begin position="131"/>
        <end position="200"/>
    </location>
</feature>
<dbReference type="PROSITE" id="PS50937">
    <property type="entry name" value="HTH_MERR_2"/>
    <property type="match status" value="2"/>
</dbReference>
<keyword evidence="1" id="KW-0238">DNA-binding</keyword>
<dbReference type="EMBL" id="JBHTCG010000002">
    <property type="protein sequence ID" value="MFC7381104.1"/>
    <property type="molecule type" value="Genomic_DNA"/>
</dbReference>
<dbReference type="PANTHER" id="PTHR30204:SF93">
    <property type="entry name" value="HTH MERR-TYPE DOMAIN-CONTAINING PROTEIN"/>
    <property type="match status" value="1"/>
</dbReference>
<accession>A0ABW2NXP8</accession>
<keyword evidence="4" id="KW-1185">Reference proteome</keyword>
<evidence type="ECO:0000259" key="2">
    <source>
        <dbReference type="PROSITE" id="PS50937"/>
    </source>
</evidence>
<dbReference type="Pfam" id="PF13411">
    <property type="entry name" value="MerR_1"/>
    <property type="match status" value="1"/>
</dbReference>
<proteinExistence type="predicted"/>
<evidence type="ECO:0000313" key="4">
    <source>
        <dbReference type="Proteomes" id="UP001596496"/>
    </source>
</evidence>
<dbReference type="InterPro" id="IPR009061">
    <property type="entry name" value="DNA-bd_dom_put_sf"/>
</dbReference>
<dbReference type="Proteomes" id="UP001596496">
    <property type="component" value="Unassembled WGS sequence"/>
</dbReference>
<evidence type="ECO:0000256" key="1">
    <source>
        <dbReference type="ARBA" id="ARBA00023125"/>
    </source>
</evidence>
<dbReference type="Gene3D" id="1.10.1660.10">
    <property type="match status" value="2"/>
</dbReference>
<name>A0ABW2NXP8_9ACTN</name>
<dbReference type="InterPro" id="IPR047057">
    <property type="entry name" value="MerR_fam"/>
</dbReference>
<dbReference type="SUPFAM" id="SSF46955">
    <property type="entry name" value="Putative DNA-binding domain"/>
    <property type="match status" value="2"/>
</dbReference>
<dbReference type="Pfam" id="PF00376">
    <property type="entry name" value="MerR"/>
    <property type="match status" value="1"/>
</dbReference>
<sequence>MGREGEAKLRPVDLARLVGISAQQVRNYADTGILPPAPRTPAGYRSFGERHRAALLTYRALAPGYGWDAARSIMQALHTGDVAHALALVDAAHAALHGQRLSLRATARALEEVAGQEPEQGPEVSARSRRGLRVGEVAALLGVRTSALRLWESAGLLTPRREPGTRYRSYAPPDVRDARMVHMLRQGRYPLSQIKGIIEGLRRTGSRDALRAAVEQRAAELTRRAAGMLEASSHLQHYLTGRSPEP</sequence>
<organism evidence="3 4">
    <name type="scientific">Sphaerisporangium rhizosphaerae</name>
    <dbReference type="NCBI Taxonomy" id="2269375"/>
    <lineage>
        <taxon>Bacteria</taxon>
        <taxon>Bacillati</taxon>
        <taxon>Actinomycetota</taxon>
        <taxon>Actinomycetes</taxon>
        <taxon>Streptosporangiales</taxon>
        <taxon>Streptosporangiaceae</taxon>
        <taxon>Sphaerisporangium</taxon>
    </lineage>
</organism>
<comment type="caution">
    <text evidence="3">The sequence shown here is derived from an EMBL/GenBank/DDBJ whole genome shotgun (WGS) entry which is preliminary data.</text>
</comment>
<dbReference type="RefSeq" id="WP_380824059.1">
    <property type="nucleotide sequence ID" value="NZ_JBHTCG010000002.1"/>
</dbReference>
<evidence type="ECO:0000313" key="3">
    <source>
        <dbReference type="EMBL" id="MFC7381104.1"/>
    </source>
</evidence>
<protein>
    <submittedName>
        <fullName evidence="3">MerR family transcriptional regulator</fullName>
    </submittedName>
</protein>
<dbReference type="InterPro" id="IPR000551">
    <property type="entry name" value="MerR-type_HTH_dom"/>
</dbReference>
<dbReference type="PANTHER" id="PTHR30204">
    <property type="entry name" value="REDOX-CYCLING DRUG-SENSING TRANSCRIPTIONAL ACTIVATOR SOXR"/>
    <property type="match status" value="1"/>
</dbReference>
<gene>
    <name evidence="3" type="ORF">ACFQSB_02725</name>
</gene>
<reference evidence="4" key="1">
    <citation type="journal article" date="2019" name="Int. J. Syst. Evol. Microbiol.">
        <title>The Global Catalogue of Microorganisms (GCM) 10K type strain sequencing project: providing services to taxonomists for standard genome sequencing and annotation.</title>
        <authorList>
            <consortium name="The Broad Institute Genomics Platform"/>
            <consortium name="The Broad Institute Genome Sequencing Center for Infectious Disease"/>
            <person name="Wu L."/>
            <person name="Ma J."/>
        </authorList>
    </citation>
    <scope>NUCLEOTIDE SEQUENCE [LARGE SCALE GENOMIC DNA]</scope>
    <source>
        <strain evidence="4">CECT 7649</strain>
    </source>
</reference>
<dbReference type="SMART" id="SM00422">
    <property type="entry name" value="HTH_MERR"/>
    <property type="match status" value="2"/>
</dbReference>
<feature type="domain" description="HTH merR-type" evidence="2">
    <location>
        <begin position="14"/>
        <end position="51"/>
    </location>
</feature>